<dbReference type="RefSeq" id="WP_090262762.1">
    <property type="nucleotide sequence ID" value="NZ_FNDS01000004.1"/>
</dbReference>
<evidence type="ECO:0000313" key="2">
    <source>
        <dbReference type="EMBL" id="SDH95285.1"/>
    </source>
</evidence>
<proteinExistence type="predicted"/>
<organism evidence="2 3">
    <name type="scientific">Pseudomonas panipatensis</name>
    <dbReference type="NCBI Taxonomy" id="428992"/>
    <lineage>
        <taxon>Bacteria</taxon>
        <taxon>Pseudomonadati</taxon>
        <taxon>Pseudomonadota</taxon>
        <taxon>Gammaproteobacteria</taxon>
        <taxon>Pseudomonadales</taxon>
        <taxon>Pseudomonadaceae</taxon>
        <taxon>Pseudomonas</taxon>
    </lineage>
</organism>
<evidence type="ECO:0000256" key="1">
    <source>
        <dbReference type="SAM" id="MobiDB-lite"/>
    </source>
</evidence>
<keyword evidence="3" id="KW-1185">Reference proteome</keyword>
<dbReference type="Proteomes" id="UP000199636">
    <property type="component" value="Unassembled WGS sequence"/>
</dbReference>
<gene>
    <name evidence="2" type="ORF">SAMN05216272_104352</name>
</gene>
<dbReference type="AlphaFoldDB" id="A0A1G8GLI7"/>
<protein>
    <submittedName>
        <fullName evidence="2">Uncharacterized protein</fullName>
    </submittedName>
</protein>
<accession>A0A1G8GLI7</accession>
<dbReference type="EMBL" id="FNDS01000004">
    <property type="protein sequence ID" value="SDH95285.1"/>
    <property type="molecule type" value="Genomic_DNA"/>
</dbReference>
<reference evidence="3" key="1">
    <citation type="submission" date="2016-10" db="EMBL/GenBank/DDBJ databases">
        <authorList>
            <person name="Varghese N."/>
            <person name="Submissions S."/>
        </authorList>
    </citation>
    <scope>NUCLEOTIDE SEQUENCE [LARGE SCALE GENOMIC DNA]</scope>
    <source>
        <strain evidence="3">CCM 7469</strain>
    </source>
</reference>
<dbReference type="OrthoDB" id="7018396at2"/>
<evidence type="ECO:0000313" key="3">
    <source>
        <dbReference type="Proteomes" id="UP000199636"/>
    </source>
</evidence>
<feature type="region of interest" description="Disordered" evidence="1">
    <location>
        <begin position="49"/>
        <end position="69"/>
    </location>
</feature>
<sequence length="69" mass="8249">MDIRLEAHPHDRRQWRVYLNQYFFQYPSKSAARQMYERVLLSLGQGAAPSAHLPLSERGERRRRARQPV</sequence>
<name>A0A1G8GLI7_9PSED</name>